<evidence type="ECO:0000313" key="1">
    <source>
        <dbReference type="EMBL" id="KAI9913415.1"/>
    </source>
</evidence>
<comment type="caution">
    <text evidence="1">The sequence shown here is derived from an EMBL/GenBank/DDBJ whole genome shotgun (WGS) entry which is preliminary data.</text>
</comment>
<organism evidence="1 2">
    <name type="scientific">Peronosclerospora sorghi</name>
    <dbReference type="NCBI Taxonomy" id="230839"/>
    <lineage>
        <taxon>Eukaryota</taxon>
        <taxon>Sar</taxon>
        <taxon>Stramenopiles</taxon>
        <taxon>Oomycota</taxon>
        <taxon>Peronosporomycetes</taxon>
        <taxon>Peronosporales</taxon>
        <taxon>Peronosporaceae</taxon>
        <taxon>Peronosclerospora</taxon>
    </lineage>
</organism>
<evidence type="ECO:0000313" key="2">
    <source>
        <dbReference type="Proteomes" id="UP001163321"/>
    </source>
</evidence>
<reference evidence="1 2" key="1">
    <citation type="journal article" date="2022" name="bioRxiv">
        <title>The genome of the oomycete Peronosclerospora sorghi, a cosmopolitan pathogen of maize and sorghum, is inflated with dispersed pseudogenes.</title>
        <authorList>
            <person name="Fletcher K."/>
            <person name="Martin F."/>
            <person name="Isakeit T."/>
            <person name="Cavanaugh K."/>
            <person name="Magill C."/>
            <person name="Michelmore R."/>
        </authorList>
    </citation>
    <scope>NUCLEOTIDE SEQUENCE [LARGE SCALE GENOMIC DNA]</scope>
    <source>
        <strain evidence="1">P6</strain>
    </source>
</reference>
<dbReference type="EMBL" id="CM047583">
    <property type="protein sequence ID" value="KAI9913415.1"/>
    <property type="molecule type" value="Genomic_DNA"/>
</dbReference>
<accession>A0ACC0W5I6</accession>
<gene>
    <name evidence="1" type="ORF">PsorP6_005194</name>
</gene>
<sequence>MSLPCSNATLMKSSLDRLLVLFDALLMIDPIDVDSYNQKVKITTLRHRLMPSYMSFNLILDQGTLRISDYVSIHEETDDTSFITCYFVYETLEIFQLLQYMGQLVSRVHLVARNMTNWNKTDLFVNFYDVLIDYAPMSLTSRAILVLGKVSVSSNVVTGAVMQGYKVSIGDLELFLTHARTEYDETNVVVLGNELFFVIRRKSEKKHALQFGNLDGKYPSLLTFFETLDSCNW</sequence>
<proteinExistence type="predicted"/>
<name>A0ACC0W5I6_9STRA</name>
<keyword evidence="2" id="KW-1185">Reference proteome</keyword>
<dbReference type="Proteomes" id="UP001163321">
    <property type="component" value="Chromosome 4"/>
</dbReference>
<protein>
    <submittedName>
        <fullName evidence="1">Uncharacterized protein</fullName>
    </submittedName>
</protein>